<dbReference type="SUPFAM" id="SSF51905">
    <property type="entry name" value="FAD/NAD(P)-binding domain"/>
    <property type="match status" value="3"/>
</dbReference>
<dbReference type="Pfam" id="PF13450">
    <property type="entry name" value="NAD_binding_8"/>
    <property type="match status" value="1"/>
</dbReference>
<dbReference type="InterPro" id="IPR036188">
    <property type="entry name" value="FAD/NAD-bd_sf"/>
</dbReference>
<dbReference type="InterPro" id="IPR051209">
    <property type="entry name" value="FAD-bind_Monooxygenase_sf"/>
</dbReference>
<keyword evidence="2" id="KW-0285">Flavoprotein</keyword>
<dbReference type="GO" id="GO:0050660">
    <property type="term" value="F:flavin adenine dinucleotide binding"/>
    <property type="evidence" value="ECO:0007669"/>
    <property type="project" value="InterPro"/>
</dbReference>
<dbReference type="Pfam" id="PF00743">
    <property type="entry name" value="FMO-like"/>
    <property type="match status" value="1"/>
</dbReference>
<comment type="similarity">
    <text evidence="1">Belongs to the FAD-binding monooxygenase family.</text>
</comment>
<keyword evidence="6" id="KW-0472">Membrane</keyword>
<dbReference type="PANTHER" id="PTHR42877">
    <property type="entry name" value="L-ORNITHINE N(5)-MONOOXYGENASE-RELATED"/>
    <property type="match status" value="1"/>
</dbReference>
<keyword evidence="4" id="KW-0560">Oxidoreductase</keyword>
<dbReference type="GeneID" id="71983289"/>
<keyword evidence="8" id="KW-1185">Reference proteome</keyword>
<dbReference type="Proteomes" id="UP000756132">
    <property type="component" value="Chromosome 2"/>
</dbReference>
<keyword evidence="6" id="KW-0812">Transmembrane</keyword>
<keyword evidence="3" id="KW-0274">FAD</keyword>
<dbReference type="GO" id="GO:0050661">
    <property type="term" value="F:NADP binding"/>
    <property type="evidence" value="ECO:0007669"/>
    <property type="project" value="InterPro"/>
</dbReference>
<sequence>MPFDTSVLQKVPFEPKHEASSDAARALIPKFLYQDPNDASLPEIKERMCGERRRLRIVVVGAGLTGLAFLHYLFDAIPEGSVDLALYERNEDVGGVWLTTRYPGVRSDIPGPNYQFNWRPHVWTQFYQPGAETRDYLQAVARENGFYRFMHFKHEAVRASWSDETAKWTITLKNHANGLSFDDVADLFVELNGPVSDPKLTVPGIEKFEGEVIHSGAWRDDLDLGGERVALLGYGSSGVQIVPNIINDVSKLYTWFRSKLYLNPPFYGEYSAADGTNFRYTNEQTALLQDRDVYLAYRKEMDGSSNPRFQMMVHGNPMSHKVKELVAGYMREKLAPKSGLADAIIPQDFDMGCRRPTLCHGYLEALPDRKTTVFLEELKHFTAIGFLDNSGAEHEVDLIIAATGYDQDHKPRYPKVVNGEDMGTKWAPDLHPRSYMAVCLEGMPNYFNSSAAYTPVYRSWYQAAEASTQYMVKIIDKMQLEHMVSFRPTPKAVDHFVRHSNAFMQRMIQSGPCSSWYKNKDGRPHMWPGNHSHYMRCYQHLRGEDFEWRYEDEDDVFSWMGNGFDWDANGKEGGDSTWYIEKPGREVSAEEVEKLLGIHGEALPPPNIKSGNDGAKQAAGH</sequence>
<gene>
    <name evidence="7" type="ORF">CLAFUR5_03411</name>
</gene>
<evidence type="ECO:0000313" key="7">
    <source>
        <dbReference type="EMBL" id="UJO13918.1"/>
    </source>
</evidence>
<dbReference type="KEGG" id="ffu:CLAFUR5_03411"/>
<dbReference type="Gene3D" id="3.50.50.60">
    <property type="entry name" value="FAD/NAD(P)-binding domain"/>
    <property type="match status" value="2"/>
</dbReference>
<evidence type="ECO:0000256" key="1">
    <source>
        <dbReference type="ARBA" id="ARBA00010139"/>
    </source>
</evidence>
<dbReference type="PANTHER" id="PTHR42877:SF7">
    <property type="entry name" value="FLAVIN-BINDING MONOOXYGENASE-RELATED"/>
    <property type="match status" value="1"/>
</dbReference>
<proteinExistence type="inferred from homology"/>
<keyword evidence="7" id="KW-0503">Monooxygenase</keyword>
<evidence type="ECO:0000256" key="4">
    <source>
        <dbReference type="ARBA" id="ARBA00023002"/>
    </source>
</evidence>
<feature type="region of interest" description="Disordered" evidence="5">
    <location>
        <begin position="600"/>
        <end position="621"/>
    </location>
</feature>
<evidence type="ECO:0000256" key="2">
    <source>
        <dbReference type="ARBA" id="ARBA00022630"/>
    </source>
</evidence>
<accession>A0A9Q8P5E7</accession>
<organism evidence="7 8">
    <name type="scientific">Passalora fulva</name>
    <name type="common">Tomato leaf mold</name>
    <name type="synonym">Cladosporium fulvum</name>
    <dbReference type="NCBI Taxonomy" id="5499"/>
    <lineage>
        <taxon>Eukaryota</taxon>
        <taxon>Fungi</taxon>
        <taxon>Dikarya</taxon>
        <taxon>Ascomycota</taxon>
        <taxon>Pezizomycotina</taxon>
        <taxon>Dothideomycetes</taxon>
        <taxon>Dothideomycetidae</taxon>
        <taxon>Mycosphaerellales</taxon>
        <taxon>Mycosphaerellaceae</taxon>
        <taxon>Fulvia</taxon>
    </lineage>
</organism>
<feature type="transmembrane region" description="Helical" evidence="6">
    <location>
        <begin position="55"/>
        <end position="74"/>
    </location>
</feature>
<dbReference type="GO" id="GO:0004499">
    <property type="term" value="F:N,N-dimethylaniline monooxygenase activity"/>
    <property type="evidence" value="ECO:0007669"/>
    <property type="project" value="InterPro"/>
</dbReference>
<keyword evidence="6" id="KW-1133">Transmembrane helix</keyword>
<protein>
    <submittedName>
        <fullName evidence="7">Sterigmatocystin biosynthesis monooxygenase stcW</fullName>
    </submittedName>
</protein>
<evidence type="ECO:0000313" key="8">
    <source>
        <dbReference type="Proteomes" id="UP000756132"/>
    </source>
</evidence>
<reference evidence="7" key="1">
    <citation type="submission" date="2021-12" db="EMBL/GenBank/DDBJ databases">
        <authorList>
            <person name="Zaccaron A."/>
            <person name="Stergiopoulos I."/>
        </authorList>
    </citation>
    <scope>NUCLEOTIDE SEQUENCE</scope>
    <source>
        <strain evidence="7">Race5_Kim</strain>
    </source>
</reference>
<dbReference type="RefSeq" id="XP_047758284.1">
    <property type="nucleotide sequence ID" value="XM_047902559.1"/>
</dbReference>
<evidence type="ECO:0000256" key="3">
    <source>
        <dbReference type="ARBA" id="ARBA00022827"/>
    </source>
</evidence>
<evidence type="ECO:0000256" key="5">
    <source>
        <dbReference type="SAM" id="MobiDB-lite"/>
    </source>
</evidence>
<reference evidence="7" key="2">
    <citation type="journal article" date="2022" name="Microb. Genom.">
        <title>A chromosome-scale genome assembly of the tomato pathogen Cladosporium fulvum reveals a compartmentalized genome architecture and the presence of a dispensable chromosome.</title>
        <authorList>
            <person name="Zaccaron A.Z."/>
            <person name="Chen L.H."/>
            <person name="Samaras A."/>
            <person name="Stergiopoulos I."/>
        </authorList>
    </citation>
    <scope>NUCLEOTIDE SEQUENCE</scope>
    <source>
        <strain evidence="7">Race5_Kim</strain>
    </source>
</reference>
<evidence type="ECO:0000256" key="6">
    <source>
        <dbReference type="SAM" id="Phobius"/>
    </source>
</evidence>
<dbReference type="InterPro" id="IPR020946">
    <property type="entry name" value="Flavin_mOase-like"/>
</dbReference>
<dbReference type="OrthoDB" id="74360at2759"/>
<name>A0A9Q8P5E7_PASFU</name>
<dbReference type="AlphaFoldDB" id="A0A9Q8P5E7"/>
<dbReference type="EMBL" id="CP090164">
    <property type="protein sequence ID" value="UJO13918.1"/>
    <property type="molecule type" value="Genomic_DNA"/>
</dbReference>